<reference evidence="1 2" key="1">
    <citation type="submission" date="2020-08" db="EMBL/GenBank/DDBJ databases">
        <title>Sequencing the genomes of 1000 actinobacteria strains.</title>
        <authorList>
            <person name="Klenk H.-P."/>
        </authorList>
    </citation>
    <scope>NUCLEOTIDE SEQUENCE [LARGE SCALE GENOMIC DNA]</scope>
    <source>
        <strain evidence="1 2">DSM 44936</strain>
    </source>
</reference>
<dbReference type="InterPro" id="IPR036520">
    <property type="entry name" value="UPF0759_sf"/>
</dbReference>
<dbReference type="SUPFAM" id="SSF117396">
    <property type="entry name" value="TM1631-like"/>
    <property type="match status" value="1"/>
</dbReference>
<dbReference type="Pfam" id="PF01904">
    <property type="entry name" value="DUF72"/>
    <property type="match status" value="1"/>
</dbReference>
<dbReference type="InterPro" id="IPR002763">
    <property type="entry name" value="DUF72"/>
</dbReference>
<gene>
    <name evidence="1" type="ORF">BJ992_003537</name>
</gene>
<evidence type="ECO:0000313" key="2">
    <source>
        <dbReference type="Proteomes" id="UP000555564"/>
    </source>
</evidence>
<name>A0A7X0IFB1_9ACTN</name>
<dbReference type="EMBL" id="JACHIU010000001">
    <property type="protein sequence ID" value="MBB6474106.1"/>
    <property type="molecule type" value="Genomic_DNA"/>
</dbReference>
<protein>
    <submittedName>
        <fullName evidence="1">Uncharacterized protein YecE (DUF72 family)</fullName>
    </submittedName>
</protein>
<evidence type="ECO:0000313" key="1">
    <source>
        <dbReference type="EMBL" id="MBB6474106.1"/>
    </source>
</evidence>
<comment type="caution">
    <text evidence="1">The sequence shown here is derived from an EMBL/GenBank/DDBJ whole genome shotgun (WGS) entry which is preliminary data.</text>
</comment>
<dbReference type="PANTHER" id="PTHR30348:SF13">
    <property type="entry name" value="UPF0759 PROTEIN YUNF"/>
    <property type="match status" value="1"/>
</dbReference>
<proteinExistence type="predicted"/>
<keyword evidence="2" id="KW-1185">Reference proteome</keyword>
<dbReference type="Proteomes" id="UP000555564">
    <property type="component" value="Unassembled WGS sequence"/>
</dbReference>
<dbReference type="PANTHER" id="PTHR30348">
    <property type="entry name" value="UNCHARACTERIZED PROTEIN YECE"/>
    <property type="match status" value="1"/>
</dbReference>
<sequence length="303" mass="33889">MSKILVGTASWTDKSLLASGWYPAGARTAETRLAYYATRFPMVEVDATYYHPPSERTAELWRDRTPGGFVFNVKAFSLLTQHPTRVDAIHKDLRERLGAAKRTVYARDVDPAVLDEVWLRFISALRPLHDAGKLGAVLLQFPQWFPRGAANRRYILECRDRCLPLPVCVEFRNATWMSERNRAATLEFLAEHDLPYVCVDMPQGHPSSVPPVLAATSDVSVVRLHGHSDKWTSKNIEERFGYLYSEAELDDWAGRIAGLAETAKTTYVLTNNCCADNSQRNAARLMELLAARGADVAPPGQAP</sequence>
<dbReference type="RefSeq" id="WP_184982345.1">
    <property type="nucleotide sequence ID" value="NZ_BAAALO010000008.1"/>
</dbReference>
<accession>A0A7X0IFB1</accession>
<organism evidence="1 2">
    <name type="scientific">Sphaerisporangium rubeum</name>
    <dbReference type="NCBI Taxonomy" id="321317"/>
    <lineage>
        <taxon>Bacteria</taxon>
        <taxon>Bacillati</taxon>
        <taxon>Actinomycetota</taxon>
        <taxon>Actinomycetes</taxon>
        <taxon>Streptosporangiales</taxon>
        <taxon>Streptosporangiaceae</taxon>
        <taxon>Sphaerisporangium</taxon>
    </lineage>
</organism>
<dbReference type="Gene3D" id="3.20.20.410">
    <property type="entry name" value="Protein of unknown function UPF0759"/>
    <property type="match status" value="1"/>
</dbReference>
<dbReference type="AlphaFoldDB" id="A0A7X0IFB1"/>